<evidence type="ECO:0000259" key="2">
    <source>
        <dbReference type="Pfam" id="PF07593"/>
    </source>
</evidence>
<proteinExistence type="predicted"/>
<dbReference type="InterPro" id="IPR028994">
    <property type="entry name" value="Integrin_alpha_N"/>
</dbReference>
<dbReference type="InterPro" id="IPR013517">
    <property type="entry name" value="FG-GAP"/>
</dbReference>
<comment type="caution">
    <text evidence="3">The sequence shown here is derived from an EMBL/GenBank/DDBJ whole genome shotgun (WGS) entry which is preliminary data.</text>
</comment>
<dbReference type="EMBL" id="BAAAGE010000001">
    <property type="protein sequence ID" value="GAA0717489.1"/>
    <property type="molecule type" value="Genomic_DNA"/>
</dbReference>
<evidence type="ECO:0000313" key="4">
    <source>
        <dbReference type="Proteomes" id="UP001501758"/>
    </source>
</evidence>
<sequence length="1075" mass="121375">MSCSDNEFLKKTSQAKTLFTLVSEEKTSIDFKNTVKQDSIFNCIKYTYAFNGGGVAIGDINNDQLDDIYFTANQTSNKLYINKGNFEFEDVTISAGVEDTQGWTTGVAMVDINNDGWMDIYVCKSASLDHRELRKNKLFVNQQDGTFREEAQSWGLDDDGFSIQSYFFDYDRDGDLDMYLVNHRFDFRNTLRIEKKENQNFYPETSDHLYRNDGSYFTDVTIPSKIINKAWGLSASIGDFNNDGWQDIYVANDYIAPDMMYINNKNGTFSNQINTRFKHIPYNSMGSDYADINNDFLPDLVVLEMSSEDHIQSKQNMPTMNTEGFTKIVNAGYHYPYMINVLQLNNGNGSFSDIGQLAGIAKTDWSWAPLLADFDNDGFKDLIVTNGIERNFSNQDYIKKVKANLDQKIEMTIMEVIDMIPSFKISNYSFKNNGDLTFTNSTKNWGLNQKINANGIAYADLDNDGDLDLVANNMSDKASIYKNNSTGNYISLRLIGNSRNKLAIGSKVKIFTSGEMQYQELYMVRGYQSSVSNILNFGIGEHKLINKIEVVWDDGKVSVLKNLKANQTFTIFHKDANNQKPSKIEVNRKLKPIDPKRLGIDFKHSEIGFNDFEKQVLLPQKLSQLGPALTVGDVNNDGLDDFYVGGARNQEGMLYVQNDKSEFEKRPQNEFLKDKGFEDQGALFFDVDQDEDLDLYVASGSYEFEENSTQFQDRLYLNDGAGVFKKSQQLPTLLYNTKSIASADFDNDGDMDLLVGGHAIPGKYPLPSKSILYQNNGGILTDVTTDLAPDLVQIGIVNDILFSDFDSDDDLDIMLVGEWMPITILENRDGKFYKIAVDGLENTTGWWNTIKEMDLDNDGNLDYLVGNLGDNNKFHPSIEKPLHIYGNNFDNDDAYDMVLSMNYKGTLVPLRGKECSTQQNPFIGEKITTYRDFAQSTLQDIYGDTSLQNSYHKMVYELGSGYLINNGDATFDFNKFPSIAQLGPTLGFEIDDFNDDGILDVIGVGGIYEAEVETIRYDSNVGYILIGNENGTLESYKDVNFYIGKNSKNIHQIKTPGGTLFLVGNNDDTLSIFKK</sequence>
<reference evidence="4" key="1">
    <citation type="journal article" date="2019" name="Int. J. Syst. Evol. Microbiol.">
        <title>The Global Catalogue of Microorganisms (GCM) 10K type strain sequencing project: providing services to taxonomists for standard genome sequencing and annotation.</title>
        <authorList>
            <consortium name="The Broad Institute Genomics Platform"/>
            <consortium name="The Broad Institute Genome Sequencing Center for Infectious Disease"/>
            <person name="Wu L."/>
            <person name="Ma J."/>
        </authorList>
    </citation>
    <scope>NUCLEOTIDE SEQUENCE [LARGE SCALE GENOMIC DNA]</scope>
    <source>
        <strain evidence="4">JCM 15974</strain>
    </source>
</reference>
<name>A0ABP3TTI4_9FLAO</name>
<evidence type="ECO:0000313" key="3">
    <source>
        <dbReference type="EMBL" id="GAA0717489.1"/>
    </source>
</evidence>
<keyword evidence="1" id="KW-0732">Signal</keyword>
<dbReference type="PANTHER" id="PTHR16026:SF0">
    <property type="entry name" value="CARTILAGE ACIDIC PROTEIN 1"/>
    <property type="match status" value="1"/>
</dbReference>
<dbReference type="InterPro" id="IPR011519">
    <property type="entry name" value="UnbV_ASPIC"/>
</dbReference>
<feature type="domain" description="ASPIC/UnbV" evidence="2">
    <location>
        <begin position="503"/>
        <end position="569"/>
    </location>
</feature>
<dbReference type="Pfam" id="PF13517">
    <property type="entry name" value="FG-GAP_3"/>
    <property type="match status" value="5"/>
</dbReference>
<keyword evidence="4" id="KW-1185">Reference proteome</keyword>
<dbReference type="Proteomes" id="UP001501758">
    <property type="component" value="Unassembled WGS sequence"/>
</dbReference>
<dbReference type="Gene3D" id="2.130.10.130">
    <property type="entry name" value="Integrin alpha, N-terminal"/>
    <property type="match status" value="3"/>
</dbReference>
<dbReference type="SUPFAM" id="SSF69318">
    <property type="entry name" value="Integrin alpha N-terminal domain"/>
    <property type="match status" value="3"/>
</dbReference>
<evidence type="ECO:0000256" key="1">
    <source>
        <dbReference type="ARBA" id="ARBA00022729"/>
    </source>
</evidence>
<dbReference type="InterPro" id="IPR027039">
    <property type="entry name" value="Crtac1"/>
</dbReference>
<accession>A0ABP3TTI4</accession>
<organism evidence="3 4">
    <name type="scientific">Aquimarina litoralis</name>
    <dbReference type="NCBI Taxonomy" id="584605"/>
    <lineage>
        <taxon>Bacteria</taxon>
        <taxon>Pseudomonadati</taxon>
        <taxon>Bacteroidota</taxon>
        <taxon>Flavobacteriia</taxon>
        <taxon>Flavobacteriales</taxon>
        <taxon>Flavobacteriaceae</taxon>
        <taxon>Aquimarina</taxon>
    </lineage>
</organism>
<dbReference type="PANTHER" id="PTHR16026">
    <property type="entry name" value="CARTILAGE ACIDIC PROTEIN 1"/>
    <property type="match status" value="1"/>
</dbReference>
<dbReference type="Pfam" id="PF07593">
    <property type="entry name" value="UnbV_ASPIC"/>
    <property type="match status" value="1"/>
</dbReference>
<protein>
    <submittedName>
        <fullName evidence="3">VCBS repeat-containing protein</fullName>
    </submittedName>
</protein>
<gene>
    <name evidence="3" type="ORF">GCM10009430_14480</name>
</gene>